<evidence type="ECO:0008006" key="2">
    <source>
        <dbReference type="Google" id="ProtNLM"/>
    </source>
</evidence>
<organism evidence="1">
    <name type="scientific">viral metagenome</name>
    <dbReference type="NCBI Taxonomy" id="1070528"/>
    <lineage>
        <taxon>unclassified sequences</taxon>
        <taxon>metagenomes</taxon>
        <taxon>organismal metagenomes</taxon>
    </lineage>
</organism>
<name>A0A6M3ISN8_9ZZZZ</name>
<dbReference type="EMBL" id="MT141398">
    <property type="protein sequence ID" value="QJA60155.1"/>
    <property type="molecule type" value="Genomic_DNA"/>
</dbReference>
<evidence type="ECO:0000313" key="1">
    <source>
        <dbReference type="EMBL" id="QJA60155.1"/>
    </source>
</evidence>
<accession>A0A6M3ISN8</accession>
<sequence>MENQLINMPKGKMTKKEFRDLMKAVDKAASKVPGAIHGDIPGTLEHTFAGGMYIRKMTLPAGMAFTTKIHKKEHPYFILSGDATVITELGMTRIKGPYQGVTKVGTQRAIYAHEDTVWVTLHLNPTDTRDLAVLEDQAIAKSFEEIDALEKVPEIGGKA</sequence>
<reference evidence="1" key="1">
    <citation type="submission" date="2020-03" db="EMBL/GenBank/DDBJ databases">
        <title>The deep terrestrial virosphere.</title>
        <authorList>
            <person name="Holmfeldt K."/>
            <person name="Nilsson E."/>
            <person name="Simone D."/>
            <person name="Lopez-Fernandez M."/>
            <person name="Wu X."/>
            <person name="de Brujin I."/>
            <person name="Lundin D."/>
            <person name="Andersson A."/>
            <person name="Bertilsson S."/>
            <person name="Dopson M."/>
        </authorList>
    </citation>
    <scope>NUCLEOTIDE SEQUENCE</scope>
    <source>
        <strain evidence="1">MM415B01176</strain>
    </source>
</reference>
<proteinExistence type="predicted"/>
<protein>
    <recommendedName>
        <fullName evidence="2">Cupin</fullName>
    </recommendedName>
</protein>
<dbReference type="AlphaFoldDB" id="A0A6M3ISN8"/>
<gene>
    <name evidence="1" type="ORF">MM415B01176_0004</name>
</gene>